<sequence>MTELFSLDGRVALVTGASRGLGLAMAAALHQAGATVVLNGRDAESLRRAAATIAADGERTDVAAFDVADETAAKAAVADIVARHGRLDILINNAGINSRQPFLEQPTEDWRRILEVNLHSVYLLAKLCAAPMVDAGWGRIVNIGSVMSVLGRPGIHAYSAAKHGLVGLTKSVASELGPRGVTCNAIGPGYFRTELTQALQDDKAFHDLVCRVTPVGRWGNPEELGAAAVFLCSPGAAYVNGHLLMIDGGMTTSFL</sequence>
<comment type="similarity">
    <text evidence="1">Belongs to the short-chain dehydrogenases/reductases (SDR) family.</text>
</comment>
<gene>
    <name evidence="3" type="ORF">ACFOGJ_05980</name>
</gene>
<dbReference type="PROSITE" id="PS00061">
    <property type="entry name" value="ADH_SHORT"/>
    <property type="match status" value="1"/>
</dbReference>
<dbReference type="PANTHER" id="PTHR42879:SF2">
    <property type="entry name" value="3-OXOACYL-[ACYL-CARRIER-PROTEIN] REDUCTASE FABG"/>
    <property type="match status" value="1"/>
</dbReference>
<organism evidence="3 4">
    <name type="scientific">Marinibaculum pumilum</name>
    <dbReference type="NCBI Taxonomy" id="1766165"/>
    <lineage>
        <taxon>Bacteria</taxon>
        <taxon>Pseudomonadati</taxon>
        <taxon>Pseudomonadota</taxon>
        <taxon>Alphaproteobacteria</taxon>
        <taxon>Rhodospirillales</taxon>
        <taxon>Rhodospirillaceae</taxon>
        <taxon>Marinibaculum</taxon>
    </lineage>
</organism>
<dbReference type="RefSeq" id="WP_379898890.1">
    <property type="nucleotide sequence ID" value="NZ_JBHRTR010000015.1"/>
</dbReference>
<dbReference type="EC" id="1.1.1.47" evidence="3"/>
<dbReference type="PRINTS" id="PR00081">
    <property type="entry name" value="GDHRDH"/>
</dbReference>
<evidence type="ECO:0000313" key="4">
    <source>
        <dbReference type="Proteomes" id="UP001595528"/>
    </source>
</evidence>
<proteinExistence type="inferred from homology"/>
<feature type="domain" description="Ketoreductase" evidence="2">
    <location>
        <begin position="10"/>
        <end position="189"/>
    </location>
</feature>
<dbReference type="Proteomes" id="UP001595528">
    <property type="component" value="Unassembled WGS sequence"/>
</dbReference>
<dbReference type="GO" id="GO:0047936">
    <property type="term" value="F:glucose 1-dehydrogenase [NAD(P)+] activity"/>
    <property type="evidence" value="ECO:0007669"/>
    <property type="project" value="UniProtKB-EC"/>
</dbReference>
<dbReference type="InterPro" id="IPR020904">
    <property type="entry name" value="Sc_DH/Rdtase_CS"/>
</dbReference>
<dbReference type="InterPro" id="IPR036291">
    <property type="entry name" value="NAD(P)-bd_dom_sf"/>
</dbReference>
<evidence type="ECO:0000259" key="2">
    <source>
        <dbReference type="SMART" id="SM00822"/>
    </source>
</evidence>
<dbReference type="EMBL" id="JBHRTR010000015">
    <property type="protein sequence ID" value="MFC3226769.1"/>
    <property type="molecule type" value="Genomic_DNA"/>
</dbReference>
<accession>A0ABV7KXC1</accession>
<dbReference type="NCBIfam" id="NF009466">
    <property type="entry name" value="PRK12826.1-2"/>
    <property type="match status" value="1"/>
</dbReference>
<dbReference type="PANTHER" id="PTHR42879">
    <property type="entry name" value="3-OXOACYL-(ACYL-CARRIER-PROTEIN) REDUCTASE"/>
    <property type="match status" value="1"/>
</dbReference>
<evidence type="ECO:0000256" key="1">
    <source>
        <dbReference type="ARBA" id="ARBA00006484"/>
    </source>
</evidence>
<dbReference type="InterPro" id="IPR057326">
    <property type="entry name" value="KR_dom"/>
</dbReference>
<dbReference type="SUPFAM" id="SSF51735">
    <property type="entry name" value="NAD(P)-binding Rossmann-fold domains"/>
    <property type="match status" value="1"/>
</dbReference>
<dbReference type="Pfam" id="PF13561">
    <property type="entry name" value="adh_short_C2"/>
    <property type="match status" value="1"/>
</dbReference>
<dbReference type="InterPro" id="IPR002347">
    <property type="entry name" value="SDR_fam"/>
</dbReference>
<keyword evidence="3" id="KW-0560">Oxidoreductase</keyword>
<keyword evidence="4" id="KW-1185">Reference proteome</keyword>
<protein>
    <submittedName>
        <fullName evidence="3">Glucose 1-dehydrogenase</fullName>
        <ecNumber evidence="3">1.1.1.47</ecNumber>
    </submittedName>
</protein>
<dbReference type="NCBIfam" id="NF005559">
    <property type="entry name" value="PRK07231.1"/>
    <property type="match status" value="1"/>
</dbReference>
<dbReference type="Gene3D" id="3.40.50.720">
    <property type="entry name" value="NAD(P)-binding Rossmann-like Domain"/>
    <property type="match status" value="1"/>
</dbReference>
<evidence type="ECO:0000313" key="3">
    <source>
        <dbReference type="EMBL" id="MFC3226769.1"/>
    </source>
</evidence>
<dbReference type="InterPro" id="IPR050259">
    <property type="entry name" value="SDR"/>
</dbReference>
<dbReference type="PRINTS" id="PR00080">
    <property type="entry name" value="SDRFAMILY"/>
</dbReference>
<comment type="caution">
    <text evidence="3">The sequence shown here is derived from an EMBL/GenBank/DDBJ whole genome shotgun (WGS) entry which is preliminary data.</text>
</comment>
<dbReference type="SMART" id="SM00822">
    <property type="entry name" value="PKS_KR"/>
    <property type="match status" value="1"/>
</dbReference>
<name>A0ABV7KXC1_9PROT</name>
<reference evidence="4" key="1">
    <citation type="journal article" date="2019" name="Int. J. Syst. Evol. Microbiol.">
        <title>The Global Catalogue of Microorganisms (GCM) 10K type strain sequencing project: providing services to taxonomists for standard genome sequencing and annotation.</title>
        <authorList>
            <consortium name="The Broad Institute Genomics Platform"/>
            <consortium name="The Broad Institute Genome Sequencing Center for Infectious Disease"/>
            <person name="Wu L."/>
            <person name="Ma J."/>
        </authorList>
    </citation>
    <scope>NUCLEOTIDE SEQUENCE [LARGE SCALE GENOMIC DNA]</scope>
    <source>
        <strain evidence="4">KCTC 42964</strain>
    </source>
</reference>